<dbReference type="PANTHER" id="PTHR43179:SF12">
    <property type="entry name" value="GALACTOFURANOSYLTRANSFERASE GLFT2"/>
    <property type="match status" value="1"/>
</dbReference>
<comment type="caution">
    <text evidence="5">The sequence shown here is derived from an EMBL/GenBank/DDBJ whole genome shotgun (WGS) entry which is preliminary data.</text>
</comment>
<reference evidence="5 6" key="1">
    <citation type="submission" date="2020-09" db="EMBL/GenBank/DDBJ databases">
        <title>Genome seq and assembly of Chryseobacterium sp.</title>
        <authorList>
            <person name="Chhetri G."/>
        </authorList>
    </citation>
    <scope>NUCLEOTIDE SEQUENCE [LARGE SCALE GENOMIC DNA]</scope>
    <source>
        <strain evidence="5 6">GCR10</strain>
    </source>
</reference>
<dbReference type="InterPro" id="IPR001173">
    <property type="entry name" value="Glyco_trans_2-like"/>
</dbReference>
<accession>A0ABR8ZHX1</accession>
<organism evidence="5 6">
    <name type="scientific">Chryseobacterium caseinilyticum</name>
    <dbReference type="NCBI Taxonomy" id="2771428"/>
    <lineage>
        <taxon>Bacteria</taxon>
        <taxon>Pseudomonadati</taxon>
        <taxon>Bacteroidota</taxon>
        <taxon>Flavobacteriia</taxon>
        <taxon>Flavobacteriales</taxon>
        <taxon>Weeksellaceae</taxon>
        <taxon>Chryseobacterium group</taxon>
        <taxon>Chryseobacterium</taxon>
    </lineage>
</organism>
<dbReference type="Gene3D" id="3.90.550.10">
    <property type="entry name" value="Spore Coat Polysaccharide Biosynthesis Protein SpsA, Chain A"/>
    <property type="match status" value="1"/>
</dbReference>
<dbReference type="RefSeq" id="WP_191738088.1">
    <property type="nucleotide sequence ID" value="NZ_JACYFS010000008.1"/>
</dbReference>
<dbReference type="Proteomes" id="UP000637299">
    <property type="component" value="Unassembled WGS sequence"/>
</dbReference>
<keyword evidence="6" id="KW-1185">Reference proteome</keyword>
<dbReference type="CDD" id="cd04186">
    <property type="entry name" value="GT_2_like_c"/>
    <property type="match status" value="1"/>
</dbReference>
<evidence type="ECO:0000256" key="3">
    <source>
        <dbReference type="ARBA" id="ARBA00022679"/>
    </source>
</evidence>
<sequence>MPKVYVIIVTYNAMKWTERCFSSLRKSSVPLQTIVVDNGSSDGTQDYIRSNFPEVQLIQSETNGGFGKANNTGIEIAHRAGADFFYIMNQDAWIFEDSVQKLIDAYTSHPEPEKLGILSPMHLDGTEKRFDLHFENYLGKETKDNRLFSDIFAGEVQPWYEINFVNAAHWLIPRNIIEKIGGFNPYFFHGAEDYEYINRVLYFGLKVVVCPHSKVVHDAKVQSFKKLENEDEVYNLQQRRLSIRMQRETRYLNPAYYYNIRNEKKEFYSNIIKLRLKGNKSESDFYLAQYKYFQNRFQEIEDLRKISLTAKHPFLNLD</sequence>
<dbReference type="InterPro" id="IPR029044">
    <property type="entry name" value="Nucleotide-diphossugar_trans"/>
</dbReference>
<comment type="similarity">
    <text evidence="1">Belongs to the glycosyltransferase 2 family.</text>
</comment>
<evidence type="ECO:0000313" key="5">
    <source>
        <dbReference type="EMBL" id="MBD8084311.1"/>
    </source>
</evidence>
<keyword evidence="3" id="KW-0808">Transferase</keyword>
<gene>
    <name evidence="5" type="ORF">IC610_18035</name>
</gene>
<evidence type="ECO:0000256" key="2">
    <source>
        <dbReference type="ARBA" id="ARBA00022676"/>
    </source>
</evidence>
<proteinExistence type="inferred from homology"/>
<feature type="domain" description="Glycosyltransferase 2-like" evidence="4">
    <location>
        <begin position="6"/>
        <end position="110"/>
    </location>
</feature>
<keyword evidence="2" id="KW-0328">Glycosyltransferase</keyword>
<protein>
    <submittedName>
        <fullName evidence="5">Glycosyltransferase family 2 protein</fullName>
    </submittedName>
</protein>
<dbReference type="EMBL" id="JACYFS010000008">
    <property type="protein sequence ID" value="MBD8084311.1"/>
    <property type="molecule type" value="Genomic_DNA"/>
</dbReference>
<dbReference type="Pfam" id="PF00535">
    <property type="entry name" value="Glycos_transf_2"/>
    <property type="match status" value="1"/>
</dbReference>
<name>A0ABR8ZHX1_9FLAO</name>
<dbReference type="SUPFAM" id="SSF53448">
    <property type="entry name" value="Nucleotide-diphospho-sugar transferases"/>
    <property type="match status" value="1"/>
</dbReference>
<dbReference type="PANTHER" id="PTHR43179">
    <property type="entry name" value="RHAMNOSYLTRANSFERASE WBBL"/>
    <property type="match status" value="1"/>
</dbReference>
<evidence type="ECO:0000259" key="4">
    <source>
        <dbReference type="Pfam" id="PF00535"/>
    </source>
</evidence>
<evidence type="ECO:0000256" key="1">
    <source>
        <dbReference type="ARBA" id="ARBA00006739"/>
    </source>
</evidence>
<evidence type="ECO:0000313" key="6">
    <source>
        <dbReference type="Proteomes" id="UP000637299"/>
    </source>
</evidence>